<keyword evidence="2" id="KW-0472">Membrane</keyword>
<comment type="caution">
    <text evidence="3">The sequence shown here is derived from an EMBL/GenBank/DDBJ whole genome shotgun (WGS) entry which is preliminary data.</text>
</comment>
<reference evidence="3 4" key="1">
    <citation type="submission" date="2021-05" db="EMBL/GenBank/DDBJ databases">
        <title>Shewanella sp. JM162201.</title>
        <authorList>
            <person name="Xu S."/>
            <person name="Li A."/>
        </authorList>
    </citation>
    <scope>NUCLEOTIDE SEQUENCE [LARGE SCALE GENOMIC DNA]</scope>
    <source>
        <strain evidence="3 4">JM162201</strain>
    </source>
</reference>
<evidence type="ECO:0000256" key="2">
    <source>
        <dbReference type="SAM" id="Phobius"/>
    </source>
</evidence>
<dbReference type="RefSeq" id="WP_214505189.1">
    <property type="nucleotide sequence ID" value="NZ_JAHEPS010000001.1"/>
</dbReference>
<organism evidence="3 4">
    <name type="scientific">Shewanella jiangmenensis</name>
    <dbReference type="NCBI Taxonomy" id="2837387"/>
    <lineage>
        <taxon>Bacteria</taxon>
        <taxon>Pseudomonadati</taxon>
        <taxon>Pseudomonadota</taxon>
        <taxon>Gammaproteobacteria</taxon>
        <taxon>Alteromonadales</taxon>
        <taxon>Shewanellaceae</taxon>
        <taxon>Shewanella</taxon>
    </lineage>
</organism>
<feature type="compositionally biased region" description="Basic and acidic residues" evidence="1">
    <location>
        <begin position="1"/>
        <end position="12"/>
    </location>
</feature>
<evidence type="ECO:0000256" key="1">
    <source>
        <dbReference type="SAM" id="MobiDB-lite"/>
    </source>
</evidence>
<dbReference type="Pfam" id="PF11201">
    <property type="entry name" value="DUF2982"/>
    <property type="match status" value="1"/>
</dbReference>
<proteinExistence type="predicted"/>
<protein>
    <submittedName>
        <fullName evidence="3">DUF2982 domain-containing protein</fullName>
    </submittedName>
</protein>
<sequence length="265" mass="28725">MSGELNEKDAVKETPTSAGNNATSGAQAAQEQAVLLVIRPHSKRNGITLAFVSGLLFCTALCIFLFAKVYFGIGLVMFALGAVGLVLGYAKLSQPPESIVADSDGLGYFHRRGSYRVSWDNIQRIDVPRVSQGLGSLDLPFIGIKLKKINPLLDSISPRLATGLLSEQRPLMMTAAAQTDIENALEQQLGAEFTPLVTHGERYRGVLAMFGHRCLLLERELGFHLFIPADALDDEPVAVARQLRQLKTEIDTARLMASAETAESS</sequence>
<dbReference type="InterPro" id="IPR021367">
    <property type="entry name" value="DUF2982"/>
</dbReference>
<keyword evidence="2" id="KW-0812">Transmembrane</keyword>
<keyword evidence="4" id="KW-1185">Reference proteome</keyword>
<dbReference type="EMBL" id="JAHEPS010000001">
    <property type="protein sequence ID" value="MBT1442973.1"/>
    <property type="molecule type" value="Genomic_DNA"/>
</dbReference>
<feature type="region of interest" description="Disordered" evidence="1">
    <location>
        <begin position="1"/>
        <end position="25"/>
    </location>
</feature>
<keyword evidence="2" id="KW-1133">Transmembrane helix</keyword>
<feature type="transmembrane region" description="Helical" evidence="2">
    <location>
        <begin position="73"/>
        <end position="90"/>
    </location>
</feature>
<evidence type="ECO:0000313" key="4">
    <source>
        <dbReference type="Proteomes" id="UP001195903"/>
    </source>
</evidence>
<dbReference type="Proteomes" id="UP001195903">
    <property type="component" value="Unassembled WGS sequence"/>
</dbReference>
<evidence type="ECO:0000313" key="3">
    <source>
        <dbReference type="EMBL" id="MBT1442973.1"/>
    </source>
</evidence>
<feature type="compositionally biased region" description="Polar residues" evidence="1">
    <location>
        <begin position="14"/>
        <end position="25"/>
    </location>
</feature>
<feature type="transmembrane region" description="Helical" evidence="2">
    <location>
        <begin position="47"/>
        <end position="67"/>
    </location>
</feature>
<name>A0ABS5UZB0_9GAMM</name>
<accession>A0ABS5UZB0</accession>
<gene>
    <name evidence="3" type="ORF">KJI95_00320</name>
</gene>